<feature type="site" description="Transition state stabilizer; via amide nitrogen" evidence="9">
    <location>
        <position position="967"/>
    </location>
</feature>
<dbReference type="InterPro" id="IPR005151">
    <property type="entry name" value="Tail-specific_protease"/>
</dbReference>
<evidence type="ECO:0000313" key="12">
    <source>
        <dbReference type="EMBL" id="KPJ69997.1"/>
    </source>
</evidence>
<dbReference type="InterPro" id="IPR029045">
    <property type="entry name" value="ClpP/crotonase-like_dom_sf"/>
</dbReference>
<feature type="region of interest" description="Disordered" evidence="10">
    <location>
        <begin position="543"/>
        <end position="572"/>
    </location>
</feature>
<feature type="active site" description="Nucleophile" evidence="8">
    <location>
        <position position="966"/>
    </location>
</feature>
<dbReference type="GO" id="GO:0008236">
    <property type="term" value="F:serine-type peptidase activity"/>
    <property type="evidence" value="ECO:0007669"/>
    <property type="project" value="UniProtKB-UniRule"/>
</dbReference>
<dbReference type="EMBL" id="LIZX01000010">
    <property type="protein sequence ID" value="KPJ69997.1"/>
    <property type="molecule type" value="Genomic_DNA"/>
</dbReference>
<dbReference type="InterPro" id="IPR012393">
    <property type="entry name" value="Tricorn_protease"/>
</dbReference>
<dbReference type="SUPFAM" id="SSF82171">
    <property type="entry name" value="DPP6 N-terminal domain-like"/>
    <property type="match status" value="2"/>
</dbReference>
<sequence>MKRIRLILLLGIFSVIFLSFYSHADKKQLIGARYPAISPDGKQIAFSYMGDIWLVSSEGGKAVRLTDHVAYDREPLWSPDGTWLAFTSNRKGNNDVYLMKADGGVPQQLTFHSGNDVATDFTPDGEWIVFTSSRSSSSSIFKVSIEGGNALPILDTYWSWPHKARMSPDGNTVLFSLGMENNSWWRRGYRGSNTAKIWTKGFTENTARLVFGDESNCFWPMWSADGQRIYFISDREFENKNIWCIAPDGSGLKPITTFRQEDVKWLSVAEHVPLSSYEREFSIWITDLNTGSSRHVPIEAPAETKENRFFFVNDAQVSEYRLSPDGKKIAAIVRGDIFVLSTDGGYARNITKTPWREKHIDWDKESKHIVYVSDRDANPDIHMISALGNEQPKRLTQSKEDVLYPRFSPDGKWIAYYHGKRQIRLMQSDGEADQLLVEHDFGGRFGNVFSWSPDSRYLAIVPQRNGNDDIFAVDIQTKNKVLLTNTAYDESNPLWSSNGKFLLFGSNRFGHSFPEFTGKWDIYQVHLEPKKPEFKEDEFEKLFETKDKEEKPSPDKKEEEKPEEKEEKKEKVEVKLNLKDLDRQTETVTNTLGNDFDFILSPKDNETVYFVSNIDGDNHLWKTSLKKKERGKYESFMAQIRNPGSLQFDEKGQHLYYLSQGKIGQIDVNSKKNKTISFNVNIRVDKIADYEQALGELYYTLQHYFYDPTLHQVNWKKLYEHYRPVLQQVREDQDFYDYANEMIGHLNSSHTGIRGPIRMQTEEPSAHVGAEWDFSNGKVTLKRIIKNGPLFDQIEDVTIGDELIAINGKTVEVKKNIWTQFSGLVGKRVTLTFKSQKANKNVDISVEPISSGAENRLLLIEWIESRREIVKQKTDDEVAYIYMSAMGGSNLSRFLKELERDAVPRKGLILDLRFNFGGNVHDRVLQALTKPIYAKWRIRGLSETPQSTFGVADKPIVLLINEVTLSDGEMTANGFKTLKRGPIIGNTTYGWLIFTTGVRLMNGGYFRLPFWGCYTLDGQDLETSGGVKPDIFVINDLNHDLQKQDPQLDKAIEKILEKLKE</sequence>
<dbReference type="Gene3D" id="2.120.10.30">
    <property type="entry name" value="TolB, C-terminal domain"/>
    <property type="match status" value="1"/>
</dbReference>
<dbReference type="InterPro" id="IPR011042">
    <property type="entry name" value="6-blade_b-propeller_TolB-like"/>
</dbReference>
<reference evidence="12 13" key="1">
    <citation type="journal article" date="2015" name="Microbiome">
        <title>Genomic resolution of linkages in carbon, nitrogen, and sulfur cycling among widespread estuary sediment bacteria.</title>
        <authorList>
            <person name="Baker B.J."/>
            <person name="Lazar C.S."/>
            <person name="Teske A.P."/>
            <person name="Dick G.J."/>
        </authorList>
    </citation>
    <scope>NUCLEOTIDE SEQUENCE [LARGE SCALE GENOMIC DNA]</scope>
    <source>
        <strain evidence="12">DG_54_3</strain>
    </source>
</reference>
<comment type="caution">
    <text evidence="12">The sequence shown here is derived from an EMBL/GenBank/DDBJ whole genome shotgun (WGS) entry which is preliminary data.</text>
</comment>
<evidence type="ECO:0000256" key="9">
    <source>
        <dbReference type="PIRSR" id="PIRSR036421-3"/>
    </source>
</evidence>
<accession>A0A0S7Y5G0</accession>
<dbReference type="Gene3D" id="3.90.226.10">
    <property type="entry name" value="2-enoyl-CoA Hydratase, Chain A, domain 1"/>
    <property type="match status" value="1"/>
</dbReference>
<dbReference type="CDD" id="cd07562">
    <property type="entry name" value="Peptidase_S41_TRI"/>
    <property type="match status" value="1"/>
</dbReference>
<keyword evidence="5 7" id="KW-0378">Hydrolase</keyword>
<dbReference type="SUPFAM" id="SSF50156">
    <property type="entry name" value="PDZ domain-like"/>
    <property type="match status" value="1"/>
</dbReference>
<dbReference type="Gene3D" id="2.120.10.60">
    <property type="entry name" value="Tricorn protease N-terminal domain"/>
    <property type="match status" value="1"/>
</dbReference>
<dbReference type="EC" id="3.4.21.-" evidence="7"/>
<dbReference type="Pfam" id="PF14684">
    <property type="entry name" value="Tricorn_C1"/>
    <property type="match status" value="1"/>
</dbReference>
<dbReference type="AlphaFoldDB" id="A0A0S7Y5G0"/>
<protein>
    <recommendedName>
        <fullName evidence="7">Tricorn protease homolog</fullName>
        <ecNumber evidence="7">3.4.21.-</ecNumber>
    </recommendedName>
</protein>
<evidence type="ECO:0000259" key="11">
    <source>
        <dbReference type="SMART" id="SM00245"/>
    </source>
</evidence>
<dbReference type="GO" id="GO:0005737">
    <property type="term" value="C:cytoplasm"/>
    <property type="evidence" value="ECO:0007669"/>
    <property type="project" value="UniProtKB-SubCell"/>
</dbReference>
<feature type="active site" description="Charge relay system" evidence="8">
    <location>
        <position position="750"/>
    </location>
</feature>
<keyword evidence="3 7" id="KW-0963">Cytoplasm</keyword>
<dbReference type="Pfam" id="PF26549">
    <property type="entry name" value="Tricorn_N"/>
    <property type="match status" value="1"/>
</dbReference>
<proteinExistence type="inferred from homology"/>
<evidence type="ECO:0000256" key="4">
    <source>
        <dbReference type="ARBA" id="ARBA00022670"/>
    </source>
</evidence>
<comment type="subcellular location">
    <subcellularLocation>
        <location evidence="1 7">Cytoplasm</location>
    </subcellularLocation>
</comment>
<comment type="similarity">
    <text evidence="2 7">Belongs to the peptidase S41B family.</text>
</comment>
<evidence type="ECO:0000313" key="13">
    <source>
        <dbReference type="Proteomes" id="UP000051861"/>
    </source>
</evidence>
<evidence type="ECO:0000256" key="8">
    <source>
        <dbReference type="PIRSR" id="PIRSR036421-1"/>
    </source>
</evidence>
<dbReference type="Gene3D" id="3.30.750.44">
    <property type="match status" value="1"/>
</dbReference>
<dbReference type="Pfam" id="PF26550">
    <property type="entry name" value="Tricorn_2nd"/>
    <property type="match status" value="1"/>
</dbReference>
<organism evidence="12 13">
    <name type="scientific">candidate division WOR-1 bacterium DG_54_3</name>
    <dbReference type="NCBI Taxonomy" id="1703775"/>
    <lineage>
        <taxon>Bacteria</taxon>
        <taxon>Bacillati</taxon>
        <taxon>Saganbacteria</taxon>
    </lineage>
</organism>
<comment type="function">
    <text evidence="7">Degrades oligopeptides.</text>
</comment>
<dbReference type="SUPFAM" id="SSF52096">
    <property type="entry name" value="ClpP/crotonase"/>
    <property type="match status" value="1"/>
</dbReference>
<dbReference type="Gene3D" id="2.30.42.10">
    <property type="match status" value="1"/>
</dbReference>
<dbReference type="InterPro" id="IPR036034">
    <property type="entry name" value="PDZ_sf"/>
</dbReference>
<dbReference type="Pfam" id="PF03572">
    <property type="entry name" value="Peptidase_S41"/>
    <property type="match status" value="1"/>
</dbReference>
<evidence type="ECO:0000256" key="7">
    <source>
        <dbReference type="PIRNR" id="PIRNR036421"/>
    </source>
</evidence>
<keyword evidence="4 7" id="KW-0645">Protease</keyword>
<evidence type="ECO:0000256" key="2">
    <source>
        <dbReference type="ARBA" id="ARBA00008524"/>
    </source>
</evidence>
<evidence type="ECO:0000256" key="3">
    <source>
        <dbReference type="ARBA" id="ARBA00022490"/>
    </source>
</evidence>
<keyword evidence="6 7" id="KW-0720">Serine protease</keyword>
<evidence type="ECO:0000256" key="10">
    <source>
        <dbReference type="SAM" id="MobiDB-lite"/>
    </source>
</evidence>
<gene>
    <name evidence="12" type="ORF">AMJ44_01585</name>
</gene>
<evidence type="ECO:0000256" key="6">
    <source>
        <dbReference type="ARBA" id="ARBA00022825"/>
    </source>
</evidence>
<name>A0A0S7Y5G0_UNCSA</name>
<dbReference type="InterPro" id="IPR028204">
    <property type="entry name" value="Tricorn_C1"/>
</dbReference>
<dbReference type="Proteomes" id="UP000051861">
    <property type="component" value="Unassembled WGS sequence"/>
</dbReference>
<dbReference type="GO" id="GO:0006508">
    <property type="term" value="P:proteolysis"/>
    <property type="evidence" value="ECO:0007669"/>
    <property type="project" value="UniProtKB-UniRule"/>
</dbReference>
<feature type="active site" description="Charge relay system" evidence="8">
    <location>
        <position position="1022"/>
    </location>
</feature>
<dbReference type="SMART" id="SM00245">
    <property type="entry name" value="TSPc"/>
    <property type="match status" value="1"/>
</dbReference>
<dbReference type="PANTHER" id="PTHR43253:SF1">
    <property type="entry name" value="TRICORN PROTEASE HOMOLOG 2-RELATED"/>
    <property type="match status" value="1"/>
</dbReference>
<evidence type="ECO:0000256" key="1">
    <source>
        <dbReference type="ARBA" id="ARBA00004496"/>
    </source>
</evidence>
<dbReference type="PANTHER" id="PTHR43253">
    <property type="entry name" value="TRICORN PROTEASE HOMOLOG 2-RELATED"/>
    <property type="match status" value="1"/>
</dbReference>
<evidence type="ECO:0000256" key="5">
    <source>
        <dbReference type="ARBA" id="ARBA00022801"/>
    </source>
</evidence>
<dbReference type="PIRSF" id="PIRSF036421">
    <property type="entry name" value="Tricorn_protease"/>
    <property type="match status" value="1"/>
</dbReference>
<feature type="domain" description="Tail specific protease" evidence="11">
    <location>
        <begin position="853"/>
        <end position="1034"/>
    </location>
</feature>